<dbReference type="EMBL" id="JACJPW010000048">
    <property type="protein sequence ID" value="MBD2183124.1"/>
    <property type="molecule type" value="Genomic_DNA"/>
</dbReference>
<dbReference type="RefSeq" id="WP_190466799.1">
    <property type="nucleotide sequence ID" value="NZ_JACJPW010000048.1"/>
</dbReference>
<keyword evidence="1" id="KW-0732">Signal</keyword>
<dbReference type="AlphaFoldDB" id="A0A926VFV2"/>
<protein>
    <submittedName>
        <fullName evidence="2">Carbonic anhydrase</fullName>
    </submittedName>
</protein>
<dbReference type="Gene3D" id="3.40.1050.10">
    <property type="entry name" value="Carbonic anhydrase"/>
    <property type="match status" value="1"/>
</dbReference>
<reference evidence="2" key="2">
    <citation type="submission" date="2020-08" db="EMBL/GenBank/DDBJ databases">
        <authorList>
            <person name="Chen M."/>
            <person name="Teng W."/>
            <person name="Zhao L."/>
            <person name="Hu C."/>
            <person name="Zhou Y."/>
            <person name="Han B."/>
            <person name="Song L."/>
            <person name="Shu W."/>
        </authorList>
    </citation>
    <scope>NUCLEOTIDE SEQUENCE</scope>
    <source>
        <strain evidence="2">FACHB-1375</strain>
    </source>
</reference>
<evidence type="ECO:0000313" key="2">
    <source>
        <dbReference type="EMBL" id="MBD2183124.1"/>
    </source>
</evidence>
<feature type="signal peptide" evidence="1">
    <location>
        <begin position="1"/>
        <end position="37"/>
    </location>
</feature>
<dbReference type="Pfam" id="PF20393">
    <property type="entry name" value="Pro_CA_2"/>
    <property type="match status" value="1"/>
</dbReference>
<accession>A0A926VFV2</accession>
<dbReference type="GO" id="GO:0008270">
    <property type="term" value="F:zinc ion binding"/>
    <property type="evidence" value="ECO:0007669"/>
    <property type="project" value="InterPro"/>
</dbReference>
<sequence length="180" mass="20298">MNHSPNCLNCINRRHFLQLLPTALSVAVLSNAQPAKAANTAKALVLSCIDSRVLEAQRYFLSLQHLGNQYDLTALAGASLALSGIPQQADAEAFWDQLKLSYRLHHIQKVMIFDHQDCSAYADKIDPKLSEDSEKEEKVHEEYLSGAYWQIRDRYPDLNIELYFVTLNAEVKAISPLARV</sequence>
<evidence type="ECO:0000313" key="3">
    <source>
        <dbReference type="Proteomes" id="UP000641646"/>
    </source>
</evidence>
<evidence type="ECO:0000256" key="1">
    <source>
        <dbReference type="SAM" id="SignalP"/>
    </source>
</evidence>
<dbReference type="InterPro" id="IPR046871">
    <property type="entry name" value="Pro_CA_2"/>
</dbReference>
<name>A0A926VFV2_9CYAN</name>
<comment type="caution">
    <text evidence="2">The sequence shown here is derived from an EMBL/GenBank/DDBJ whole genome shotgun (WGS) entry which is preliminary data.</text>
</comment>
<dbReference type="PROSITE" id="PS51318">
    <property type="entry name" value="TAT"/>
    <property type="match status" value="1"/>
</dbReference>
<dbReference type="GO" id="GO:0004089">
    <property type="term" value="F:carbonate dehydratase activity"/>
    <property type="evidence" value="ECO:0007669"/>
    <property type="project" value="InterPro"/>
</dbReference>
<dbReference type="Proteomes" id="UP000641646">
    <property type="component" value="Unassembled WGS sequence"/>
</dbReference>
<feature type="chain" id="PRO_5037621658" evidence="1">
    <location>
        <begin position="38"/>
        <end position="180"/>
    </location>
</feature>
<keyword evidence="3" id="KW-1185">Reference proteome</keyword>
<proteinExistence type="predicted"/>
<gene>
    <name evidence="2" type="ORF">H6G03_18995</name>
</gene>
<organism evidence="2 3">
    <name type="scientific">Aerosakkonema funiforme FACHB-1375</name>
    <dbReference type="NCBI Taxonomy" id="2949571"/>
    <lineage>
        <taxon>Bacteria</taxon>
        <taxon>Bacillati</taxon>
        <taxon>Cyanobacteriota</taxon>
        <taxon>Cyanophyceae</taxon>
        <taxon>Oscillatoriophycideae</taxon>
        <taxon>Aerosakkonematales</taxon>
        <taxon>Aerosakkonemataceae</taxon>
        <taxon>Aerosakkonema</taxon>
    </lineage>
</organism>
<dbReference type="InterPro" id="IPR036874">
    <property type="entry name" value="Carbonic_anhydrase_sf"/>
</dbReference>
<dbReference type="SUPFAM" id="SSF53056">
    <property type="entry name" value="beta-carbonic anhydrase, cab"/>
    <property type="match status" value="1"/>
</dbReference>
<reference evidence="2" key="1">
    <citation type="journal article" date="2015" name="ISME J.">
        <title>Draft Genome Sequence of Streptomyces incarnatus NRRL8089, which Produces the Nucleoside Antibiotic Sinefungin.</title>
        <authorList>
            <person name="Oshima K."/>
            <person name="Hattori M."/>
            <person name="Shimizu H."/>
            <person name="Fukuda K."/>
            <person name="Nemoto M."/>
            <person name="Inagaki K."/>
            <person name="Tamura T."/>
        </authorList>
    </citation>
    <scope>NUCLEOTIDE SEQUENCE</scope>
    <source>
        <strain evidence="2">FACHB-1375</strain>
    </source>
</reference>
<dbReference type="InterPro" id="IPR006311">
    <property type="entry name" value="TAT_signal"/>
</dbReference>